<evidence type="ECO:0000313" key="3">
    <source>
        <dbReference type="Proteomes" id="UP000054279"/>
    </source>
</evidence>
<accession>A0A0C9TZY7</accession>
<organism evidence="2 3">
    <name type="scientific">Sphaerobolus stellatus (strain SS14)</name>
    <dbReference type="NCBI Taxonomy" id="990650"/>
    <lineage>
        <taxon>Eukaryota</taxon>
        <taxon>Fungi</taxon>
        <taxon>Dikarya</taxon>
        <taxon>Basidiomycota</taxon>
        <taxon>Agaricomycotina</taxon>
        <taxon>Agaricomycetes</taxon>
        <taxon>Phallomycetidae</taxon>
        <taxon>Geastrales</taxon>
        <taxon>Sphaerobolaceae</taxon>
        <taxon>Sphaerobolus</taxon>
    </lineage>
</organism>
<feature type="compositionally biased region" description="Basic and acidic residues" evidence="1">
    <location>
        <begin position="60"/>
        <end position="69"/>
    </location>
</feature>
<proteinExistence type="predicted"/>
<evidence type="ECO:0000313" key="2">
    <source>
        <dbReference type="EMBL" id="KIJ35943.1"/>
    </source>
</evidence>
<feature type="region of interest" description="Disordered" evidence="1">
    <location>
        <begin position="60"/>
        <end position="85"/>
    </location>
</feature>
<dbReference type="HOGENOM" id="CLU_1768754_0_0_1"/>
<protein>
    <submittedName>
        <fullName evidence="2">Uncharacterized protein</fullName>
    </submittedName>
</protein>
<reference evidence="2 3" key="1">
    <citation type="submission" date="2014-06" db="EMBL/GenBank/DDBJ databases">
        <title>Evolutionary Origins and Diversification of the Mycorrhizal Mutualists.</title>
        <authorList>
            <consortium name="DOE Joint Genome Institute"/>
            <consortium name="Mycorrhizal Genomics Consortium"/>
            <person name="Kohler A."/>
            <person name="Kuo A."/>
            <person name="Nagy L.G."/>
            <person name="Floudas D."/>
            <person name="Copeland A."/>
            <person name="Barry K.W."/>
            <person name="Cichocki N."/>
            <person name="Veneault-Fourrey C."/>
            <person name="LaButti K."/>
            <person name="Lindquist E.A."/>
            <person name="Lipzen A."/>
            <person name="Lundell T."/>
            <person name="Morin E."/>
            <person name="Murat C."/>
            <person name="Riley R."/>
            <person name="Ohm R."/>
            <person name="Sun H."/>
            <person name="Tunlid A."/>
            <person name="Henrissat B."/>
            <person name="Grigoriev I.V."/>
            <person name="Hibbett D.S."/>
            <person name="Martin F."/>
        </authorList>
    </citation>
    <scope>NUCLEOTIDE SEQUENCE [LARGE SCALE GENOMIC DNA]</scope>
    <source>
        <strain evidence="2 3">SS14</strain>
    </source>
</reference>
<name>A0A0C9TZY7_SPHS4</name>
<keyword evidence="3" id="KW-1185">Reference proteome</keyword>
<dbReference type="EMBL" id="KN837183">
    <property type="protein sequence ID" value="KIJ35943.1"/>
    <property type="molecule type" value="Genomic_DNA"/>
</dbReference>
<gene>
    <name evidence="2" type="ORF">M422DRAFT_261697</name>
</gene>
<dbReference type="Proteomes" id="UP000054279">
    <property type="component" value="Unassembled WGS sequence"/>
</dbReference>
<evidence type="ECO:0000256" key="1">
    <source>
        <dbReference type="SAM" id="MobiDB-lite"/>
    </source>
</evidence>
<sequence length="148" mass="16997">MTWFNSAVRNRQDVSTLINMVQIRQYYMQMENPSKPKLQPVVKWREIDQDLLRHRENLAIEAQANKDGDGSDSESVTSELNEEDLMEITDDMVPGGAAFVFEQDVNLESLSLFDVLSEKELVTIQPLTKGTVTEKPTPQPQKKIDWAW</sequence>
<dbReference type="AlphaFoldDB" id="A0A0C9TZY7"/>
<dbReference type="OrthoDB" id="3213974at2759"/>